<dbReference type="PANTHER" id="PTHR30404">
    <property type="entry name" value="N-ACETYLMURAMOYL-L-ALANINE AMIDASE"/>
    <property type="match status" value="1"/>
</dbReference>
<dbReference type="InterPro" id="IPR002508">
    <property type="entry name" value="MurNAc-LAA_cat"/>
</dbReference>
<dbReference type="AlphaFoldDB" id="A0A1G8FHQ3"/>
<dbReference type="SUPFAM" id="SSF53187">
    <property type="entry name" value="Zn-dependent exopeptidases"/>
    <property type="match status" value="1"/>
</dbReference>
<dbReference type="InterPro" id="IPR050695">
    <property type="entry name" value="N-acetylmuramoyl_amidase_3"/>
</dbReference>
<evidence type="ECO:0000313" key="6">
    <source>
        <dbReference type="Proteomes" id="UP000826616"/>
    </source>
</evidence>
<gene>
    <name evidence="3" type="ORF">K3F53_18095</name>
    <name evidence="4" type="ORF">SAMN04489735_10682</name>
</gene>
<name>A0A1G8FHQ3_ANETH</name>
<dbReference type="GO" id="GO:0009253">
    <property type="term" value="P:peptidoglycan catabolic process"/>
    <property type="evidence" value="ECO:0007669"/>
    <property type="project" value="InterPro"/>
</dbReference>
<sequence length="147" mass="16745">MAKIVALGAGHGLPDPGACDFVKEYEIIMQMTLKVKSVLERHNVEVVLTRTSDHSLSSASDLQQNKREDLERRVEIVNKSGAELLVEFHMNAGGGTRYKTLYYSENDQIQTIHMTVSNYLRLFDIRDRGIKVRKNLRVLQVKPKVAY</sequence>
<dbReference type="OrthoDB" id="9763643at2"/>
<dbReference type="CDD" id="cd02696">
    <property type="entry name" value="MurNAc-LAA"/>
    <property type="match status" value="1"/>
</dbReference>
<keyword evidence="6" id="KW-1185">Reference proteome</keyword>
<dbReference type="EMBL" id="CP080764">
    <property type="protein sequence ID" value="QYY42710.1"/>
    <property type="molecule type" value="Genomic_DNA"/>
</dbReference>
<reference evidence="4 5" key="1">
    <citation type="submission" date="2016-10" db="EMBL/GenBank/DDBJ databases">
        <authorList>
            <person name="de Groot N.N."/>
        </authorList>
    </citation>
    <scope>NUCLEOTIDE SEQUENCE [LARGE SCALE GENOMIC DNA]</scope>
    <source>
        <strain evidence="4 5">L 420-91</strain>
    </source>
</reference>
<dbReference type="EMBL" id="FNDE01000068">
    <property type="protein sequence ID" value="SDH81658.1"/>
    <property type="molecule type" value="Genomic_DNA"/>
</dbReference>
<dbReference type="GO" id="GO:0030288">
    <property type="term" value="C:outer membrane-bounded periplasmic space"/>
    <property type="evidence" value="ECO:0007669"/>
    <property type="project" value="TreeGrafter"/>
</dbReference>
<feature type="domain" description="MurNAc-LAA" evidence="2">
    <location>
        <begin position="5"/>
        <end position="139"/>
    </location>
</feature>
<dbReference type="Pfam" id="PF01520">
    <property type="entry name" value="Amidase_3"/>
    <property type="match status" value="1"/>
</dbReference>
<reference evidence="3 6" key="2">
    <citation type="submission" date="2021-08" db="EMBL/GenBank/DDBJ databases">
        <title>Complete genome sequence of the strain Aneurinibacillus thermoaerophilus CCM 8960.</title>
        <authorList>
            <person name="Musilova J."/>
            <person name="Kourilova X."/>
            <person name="Pernicova I."/>
            <person name="Bezdicek M."/>
            <person name="Lengerova M."/>
            <person name="Obruca S."/>
            <person name="Sedlar K."/>
        </authorList>
    </citation>
    <scope>NUCLEOTIDE SEQUENCE [LARGE SCALE GENOMIC DNA]</scope>
    <source>
        <strain evidence="3 6">CCM 8960</strain>
    </source>
</reference>
<accession>A0A1G8FHQ3</accession>
<dbReference type="GeneID" id="97143295"/>
<dbReference type="PANTHER" id="PTHR30404:SF0">
    <property type="entry name" value="N-ACETYLMURAMOYL-L-ALANINE AMIDASE AMIC"/>
    <property type="match status" value="1"/>
</dbReference>
<evidence type="ECO:0000259" key="2">
    <source>
        <dbReference type="Pfam" id="PF01520"/>
    </source>
</evidence>
<keyword evidence="1" id="KW-0378">Hydrolase</keyword>
<dbReference type="Proteomes" id="UP000198956">
    <property type="component" value="Unassembled WGS sequence"/>
</dbReference>
<dbReference type="Gene3D" id="3.40.630.40">
    <property type="entry name" value="Zn-dependent exopeptidases"/>
    <property type="match status" value="1"/>
</dbReference>
<proteinExistence type="predicted"/>
<protein>
    <submittedName>
        <fullName evidence="4">N-acetylmuramoyl-L-alanine amidase</fullName>
    </submittedName>
</protein>
<evidence type="ECO:0000256" key="1">
    <source>
        <dbReference type="ARBA" id="ARBA00022801"/>
    </source>
</evidence>
<organism evidence="4 5">
    <name type="scientific">Aneurinibacillus thermoaerophilus</name>
    <dbReference type="NCBI Taxonomy" id="143495"/>
    <lineage>
        <taxon>Bacteria</taxon>
        <taxon>Bacillati</taxon>
        <taxon>Bacillota</taxon>
        <taxon>Bacilli</taxon>
        <taxon>Bacillales</taxon>
        <taxon>Paenibacillaceae</taxon>
        <taxon>Aneurinibacillus group</taxon>
        <taxon>Aneurinibacillus</taxon>
    </lineage>
</organism>
<evidence type="ECO:0000313" key="5">
    <source>
        <dbReference type="Proteomes" id="UP000198956"/>
    </source>
</evidence>
<evidence type="ECO:0000313" key="3">
    <source>
        <dbReference type="EMBL" id="QYY42710.1"/>
    </source>
</evidence>
<dbReference type="GO" id="GO:0008745">
    <property type="term" value="F:N-acetylmuramoyl-L-alanine amidase activity"/>
    <property type="evidence" value="ECO:0007669"/>
    <property type="project" value="InterPro"/>
</dbReference>
<dbReference type="RefSeq" id="WP_057897309.1">
    <property type="nucleotide sequence ID" value="NZ_CP080764.1"/>
</dbReference>
<evidence type="ECO:0000313" key="4">
    <source>
        <dbReference type="EMBL" id="SDH81658.1"/>
    </source>
</evidence>
<dbReference type="Proteomes" id="UP000826616">
    <property type="component" value="Chromosome"/>
</dbReference>